<dbReference type="OrthoDB" id="20729at2759"/>
<dbReference type="Pfam" id="PF13934">
    <property type="entry name" value="ELYS"/>
    <property type="match status" value="1"/>
</dbReference>
<evidence type="ECO:0000256" key="3">
    <source>
        <dbReference type="SAM" id="MobiDB-lite"/>
    </source>
</evidence>
<keyword evidence="6" id="KW-1185">Reference proteome</keyword>
<feature type="region of interest" description="Disordered" evidence="3">
    <location>
        <begin position="769"/>
        <end position="791"/>
    </location>
</feature>
<comment type="subcellular location">
    <subcellularLocation>
        <location evidence="1">Nucleus</location>
    </subcellularLocation>
</comment>
<feature type="region of interest" description="Disordered" evidence="3">
    <location>
        <begin position="969"/>
        <end position="1277"/>
    </location>
</feature>
<sequence>MSSQEVFHLQLFSDLPESQSPILGGGFAPGPQPAWAFRFTALSLKVHALSSSSLPLPSLRSHPFLAQLDIESHPVLQGHEIFAAQAVQLIEPEQGLLISLCHRREASFIHILFLPETGRIRYLYETDHASRVWLSTPVYPAIPELSLGSTLSPPVHEDHPPLKPIQEPYYSLISLTEDGTLLYRRIPSAAFLMDHQRSSLPTIHPDSVVLGQLQEGEDATCVDIALGLDDSTVIVIGTSSGRAFMYLFSSPNYSDRGMTSKEKPFFSLHDLPYSSSQTSVSHIQLKPLPGSSHSRWVCAMGAAQSVDGVTRPLASLIHISMDPIRRQEDILMAMPEDVSTIDSSTEPILHPPLHQCTLRVLGHFLEEDQLSLDVEEETAPTMEFSNLSDAPLEVYAMSLGIASLKEPHTRERLFLVLTQNAAPSQVHILVLSPAVKEDDEADEDDRALDLLAHHVFPGSQQVWDEEGRSRPLLAIQGDPQSGECHILFPGSLALWSGFSDQIIAGSSGPNATPDTESEPQWLTTLTKVYPLGGKDGQSHAERIKQRRLLSPTFAQSSKGGDRVGLLLVDQLLGLLGVPVTMYPPKDVLSLDRLVHRILSSTLDHGRPMAVLYYLWLDAQAYGFTPGPTIERETAQWAKEIPHDFGEAIHAYWLMDQGREEEAVTRFTHLLPSPIDWVGHIWTQCYALSPSLAMRFGQCYGPGELPSDQNPQPLLNPGPYWVNRRVQALLGAGWIKDAYLMARQIDEADGQLMRSFFRWCLHGKSVVPGGVPKPRDTSSSLSPTRKRTWEGREGVPERLRTLMTLPLTEEEEITMMEECHRAVEGAGVSPEEAEVSGDFLIMYCIHRGRYVEAMWMDERIQRTQAILEDLRQPTGPNSLATSAQSPPSSSSSVGRDKRRRRKEAMLSGLREMLPTVSLMALRRMRESQGGEGSLQWEHLVERMAQYNSEQPEANKETEGELMGEAVLEEAQDEAMADDEARAETLKTSTKAKKAWFSDTEKKAGPRETGSGSPTTPVRSGSGEDHSGGSGQHSPFTRPPSIPKDSVVEDLRSKPPPSSPSKSPKVKGKKELSKSGGTKKSQKKSTGEKVKSDATVGKDTLMIDQADSSHPSQEEKAKVKPKKKAPAITSKDKGSKKKNDKDGVPVSSNEATETPKKKKNPASSTKKDKATPKKLPDDLPEDKSSQSHEHILSKGEPEEFGKERNEIKTPGKSAKKGRRKSVEMTEVTRSPLRSPVKSMEKTKEEDEMDVSTETPLTPSSVPAKAGGKRATTRSMTRKD</sequence>
<feature type="domain" description="ELYS-like" evidence="4">
    <location>
        <begin position="566"/>
        <end position="815"/>
    </location>
</feature>
<dbReference type="EMBL" id="KZ987755">
    <property type="protein sequence ID" value="RKP15129.1"/>
    <property type="molecule type" value="Genomic_DNA"/>
</dbReference>
<feature type="region of interest" description="Disordered" evidence="3">
    <location>
        <begin position="871"/>
        <end position="906"/>
    </location>
</feature>
<evidence type="ECO:0000313" key="6">
    <source>
        <dbReference type="Proteomes" id="UP000267251"/>
    </source>
</evidence>
<feature type="compositionally biased region" description="Basic and acidic residues" evidence="3">
    <location>
        <begin position="1128"/>
        <end position="1141"/>
    </location>
</feature>
<feature type="compositionally biased region" description="Polar residues" evidence="3">
    <location>
        <begin position="1008"/>
        <end position="1017"/>
    </location>
</feature>
<gene>
    <name evidence="5" type="ORF">BJ684DRAFT_18522</name>
</gene>
<evidence type="ECO:0000256" key="1">
    <source>
        <dbReference type="ARBA" id="ARBA00004123"/>
    </source>
</evidence>
<evidence type="ECO:0000313" key="5">
    <source>
        <dbReference type="EMBL" id="RKP15129.1"/>
    </source>
</evidence>
<dbReference type="InterPro" id="IPR025151">
    <property type="entry name" value="ELYS_dom"/>
</dbReference>
<dbReference type="GO" id="GO:0005634">
    <property type="term" value="C:nucleus"/>
    <property type="evidence" value="ECO:0007669"/>
    <property type="project" value="UniProtKB-SubCell"/>
</dbReference>
<protein>
    <submittedName>
        <fullName evidence="5">Nuclear pore complex assembly-domain-containing protein</fullName>
    </submittedName>
</protein>
<organism evidence="5 6">
    <name type="scientific">Piptocephalis cylindrospora</name>
    <dbReference type="NCBI Taxonomy" id="1907219"/>
    <lineage>
        <taxon>Eukaryota</taxon>
        <taxon>Fungi</taxon>
        <taxon>Fungi incertae sedis</taxon>
        <taxon>Zoopagomycota</taxon>
        <taxon>Zoopagomycotina</taxon>
        <taxon>Zoopagomycetes</taxon>
        <taxon>Zoopagales</taxon>
        <taxon>Piptocephalidaceae</taxon>
        <taxon>Piptocephalis</taxon>
    </lineage>
</organism>
<evidence type="ECO:0000259" key="4">
    <source>
        <dbReference type="Pfam" id="PF13934"/>
    </source>
</evidence>
<feature type="compositionally biased region" description="Polar residues" evidence="3">
    <location>
        <begin position="873"/>
        <end position="883"/>
    </location>
</feature>
<proteinExistence type="predicted"/>
<feature type="compositionally biased region" description="Basic and acidic residues" evidence="3">
    <location>
        <begin position="1163"/>
        <end position="1207"/>
    </location>
</feature>
<name>A0A4V1IYN0_9FUNG</name>
<accession>A0A4V1IYN0</accession>
<dbReference type="Proteomes" id="UP000267251">
    <property type="component" value="Unassembled WGS sequence"/>
</dbReference>
<reference evidence="6" key="1">
    <citation type="journal article" date="2018" name="Nat. Microbiol.">
        <title>Leveraging single-cell genomics to expand the fungal tree of life.</title>
        <authorList>
            <person name="Ahrendt S.R."/>
            <person name="Quandt C.A."/>
            <person name="Ciobanu D."/>
            <person name="Clum A."/>
            <person name="Salamov A."/>
            <person name="Andreopoulos B."/>
            <person name="Cheng J.F."/>
            <person name="Woyke T."/>
            <person name="Pelin A."/>
            <person name="Henrissat B."/>
            <person name="Reynolds N.K."/>
            <person name="Benny G.L."/>
            <person name="Smith M.E."/>
            <person name="James T.Y."/>
            <person name="Grigoriev I.V."/>
        </authorList>
    </citation>
    <scope>NUCLEOTIDE SEQUENCE [LARGE SCALE GENOMIC DNA]</scope>
</reference>
<dbReference type="AlphaFoldDB" id="A0A4V1IYN0"/>
<feature type="compositionally biased region" description="Polar residues" evidence="3">
    <location>
        <begin position="1249"/>
        <end position="1258"/>
    </location>
</feature>
<evidence type="ECO:0000256" key="2">
    <source>
        <dbReference type="ARBA" id="ARBA00023242"/>
    </source>
</evidence>
<keyword evidence="2" id="KW-0539">Nucleus</keyword>